<keyword evidence="3" id="KW-0963">Cytoplasm</keyword>
<keyword evidence="7 10" id="KW-0175">Coiled coil</keyword>
<accession>A0A9N8ZXD9</accession>
<dbReference type="GO" id="GO:0005874">
    <property type="term" value="C:microtubule"/>
    <property type="evidence" value="ECO:0007669"/>
    <property type="project" value="UniProtKB-KW"/>
</dbReference>
<dbReference type="GO" id="GO:0070652">
    <property type="term" value="C:HAUS complex"/>
    <property type="evidence" value="ECO:0007669"/>
    <property type="project" value="InterPro"/>
</dbReference>
<evidence type="ECO:0000313" key="12">
    <source>
        <dbReference type="Proteomes" id="UP000789342"/>
    </source>
</evidence>
<sequence length="338" mass="39357">MNRYQGEFGDALPSVFLKESEESFIPEDSSISQEDASFIEETLLFDNFEENEVILSDTEKWEMVDAWLKKLYNDKMVPLFERNSSTARALYKLALLNQQQDDIARIILRQQETHAYEYRVEGLRMKDILDTIGIDKDDLSKNGALAVELLTSLATILDLGNVERSSYLSAIAQLTIDSCNVERQKHLISRAIESLETQTQEAKLRNEKLNKLLMRLRDRRDSKEEKMLGEWRASTNLLGHKAKEYHQKLNRLEKQYALLNVEEGGLRYQNLKQKEEDLRVLERQVKIETKKLQTYKVLPPDITLAQYKLDEAKQILIKLHEDRNGLFGKIAEKFQSDL</sequence>
<dbReference type="EMBL" id="CAJVPV010001839">
    <property type="protein sequence ID" value="CAG8509888.1"/>
    <property type="molecule type" value="Genomic_DNA"/>
</dbReference>
<evidence type="ECO:0000256" key="2">
    <source>
        <dbReference type="ARBA" id="ARBA00005479"/>
    </source>
</evidence>
<evidence type="ECO:0000256" key="10">
    <source>
        <dbReference type="SAM" id="Coils"/>
    </source>
</evidence>
<dbReference type="GO" id="GO:0051225">
    <property type="term" value="P:spindle assembly"/>
    <property type="evidence" value="ECO:0007669"/>
    <property type="project" value="InterPro"/>
</dbReference>
<dbReference type="PRINTS" id="PR02087">
    <property type="entry name" value="HAUSAUGMINL1"/>
</dbReference>
<dbReference type="Proteomes" id="UP000789342">
    <property type="component" value="Unassembled WGS sequence"/>
</dbReference>
<dbReference type="GO" id="GO:0005819">
    <property type="term" value="C:spindle"/>
    <property type="evidence" value="ECO:0007669"/>
    <property type="project" value="UniProtKB-SubCell"/>
</dbReference>
<evidence type="ECO:0000256" key="1">
    <source>
        <dbReference type="ARBA" id="ARBA00004186"/>
    </source>
</evidence>
<reference evidence="11" key="1">
    <citation type="submission" date="2021-06" db="EMBL/GenBank/DDBJ databases">
        <authorList>
            <person name="Kallberg Y."/>
            <person name="Tangrot J."/>
            <person name="Rosling A."/>
        </authorList>
    </citation>
    <scope>NUCLEOTIDE SEQUENCE</scope>
    <source>
        <strain evidence="11">CL551</strain>
    </source>
</reference>
<evidence type="ECO:0000313" key="11">
    <source>
        <dbReference type="EMBL" id="CAG8509888.1"/>
    </source>
</evidence>
<keyword evidence="9" id="KW-0131">Cell cycle</keyword>
<evidence type="ECO:0000256" key="6">
    <source>
        <dbReference type="ARBA" id="ARBA00022776"/>
    </source>
</evidence>
<gene>
    <name evidence="11" type="ORF">AMORRO_LOCUS3672</name>
</gene>
<comment type="similarity">
    <text evidence="2">Belongs to the HAUS1 family.</text>
</comment>
<comment type="subcellular location">
    <subcellularLocation>
        <location evidence="1">Cytoplasm</location>
        <location evidence="1">Cytoskeleton</location>
        <location evidence="1">Spindle</location>
    </subcellularLocation>
</comment>
<evidence type="ECO:0000256" key="4">
    <source>
        <dbReference type="ARBA" id="ARBA00022618"/>
    </source>
</evidence>
<keyword evidence="12" id="KW-1185">Reference proteome</keyword>
<name>A0A9N8ZXD9_9GLOM</name>
<comment type="caution">
    <text evidence="11">The sequence shown here is derived from an EMBL/GenBank/DDBJ whole genome shotgun (WGS) entry which is preliminary data.</text>
</comment>
<evidence type="ECO:0000256" key="5">
    <source>
        <dbReference type="ARBA" id="ARBA00022701"/>
    </source>
</evidence>
<dbReference type="OrthoDB" id="5372507at2759"/>
<evidence type="ECO:0000256" key="7">
    <source>
        <dbReference type="ARBA" id="ARBA00023054"/>
    </source>
</evidence>
<dbReference type="AlphaFoldDB" id="A0A9N8ZXD9"/>
<dbReference type="GO" id="GO:0005829">
    <property type="term" value="C:cytosol"/>
    <property type="evidence" value="ECO:0007669"/>
    <property type="project" value="TreeGrafter"/>
</dbReference>
<keyword evidence="5" id="KW-0493">Microtubule</keyword>
<evidence type="ECO:0000256" key="8">
    <source>
        <dbReference type="ARBA" id="ARBA00023212"/>
    </source>
</evidence>
<dbReference type="GO" id="GO:0051301">
    <property type="term" value="P:cell division"/>
    <property type="evidence" value="ECO:0007669"/>
    <property type="project" value="UniProtKB-KW"/>
</dbReference>
<dbReference type="Pfam" id="PF25762">
    <property type="entry name" value="HAUS1"/>
    <property type="match status" value="1"/>
</dbReference>
<keyword evidence="4" id="KW-0132">Cell division</keyword>
<protein>
    <submittedName>
        <fullName evidence="11">11920_t:CDS:1</fullName>
    </submittedName>
</protein>
<keyword evidence="8" id="KW-0206">Cytoskeleton</keyword>
<evidence type="ECO:0000256" key="3">
    <source>
        <dbReference type="ARBA" id="ARBA00022490"/>
    </source>
</evidence>
<evidence type="ECO:0000256" key="9">
    <source>
        <dbReference type="ARBA" id="ARBA00023306"/>
    </source>
</evidence>
<dbReference type="InterPro" id="IPR026243">
    <property type="entry name" value="HAUS1"/>
</dbReference>
<feature type="coiled-coil region" evidence="10">
    <location>
        <begin position="192"/>
        <end position="291"/>
    </location>
</feature>
<organism evidence="11 12">
    <name type="scientific">Acaulospora morrowiae</name>
    <dbReference type="NCBI Taxonomy" id="94023"/>
    <lineage>
        <taxon>Eukaryota</taxon>
        <taxon>Fungi</taxon>
        <taxon>Fungi incertae sedis</taxon>
        <taxon>Mucoromycota</taxon>
        <taxon>Glomeromycotina</taxon>
        <taxon>Glomeromycetes</taxon>
        <taxon>Diversisporales</taxon>
        <taxon>Acaulosporaceae</taxon>
        <taxon>Acaulospora</taxon>
    </lineage>
</organism>
<dbReference type="PANTHER" id="PTHR31570:SF1">
    <property type="entry name" value="HAUS AUGMIN-LIKE COMPLEX SUBUNIT 1"/>
    <property type="match status" value="1"/>
</dbReference>
<keyword evidence="6" id="KW-0498">Mitosis</keyword>
<proteinExistence type="inferred from homology"/>
<dbReference type="PANTHER" id="PTHR31570">
    <property type="entry name" value="HAUS AUGMIN-LIKE COMPLEX SUBUNIT 1"/>
    <property type="match status" value="1"/>
</dbReference>